<keyword evidence="4" id="KW-1003">Cell membrane</keyword>
<keyword evidence="7 8" id="KW-0472">Membrane</keyword>
<feature type="transmembrane region" description="Helical" evidence="8">
    <location>
        <begin position="7"/>
        <end position="23"/>
    </location>
</feature>
<keyword evidence="10" id="KW-1185">Reference proteome</keyword>
<gene>
    <name evidence="9" type="ORF">H8696_04445</name>
</gene>
<dbReference type="InterPro" id="IPR002549">
    <property type="entry name" value="AI-2E-like"/>
</dbReference>
<keyword evidence="5 8" id="KW-0812">Transmembrane</keyword>
<evidence type="ECO:0000256" key="6">
    <source>
        <dbReference type="ARBA" id="ARBA00022989"/>
    </source>
</evidence>
<dbReference type="Proteomes" id="UP000623172">
    <property type="component" value="Unassembled WGS sequence"/>
</dbReference>
<feature type="transmembrane region" description="Helical" evidence="8">
    <location>
        <begin position="58"/>
        <end position="82"/>
    </location>
</feature>
<dbReference type="PANTHER" id="PTHR21716:SF53">
    <property type="entry name" value="PERMEASE PERM-RELATED"/>
    <property type="match status" value="1"/>
</dbReference>
<evidence type="ECO:0000313" key="10">
    <source>
        <dbReference type="Proteomes" id="UP000623172"/>
    </source>
</evidence>
<keyword evidence="3" id="KW-0813">Transport</keyword>
<feature type="transmembrane region" description="Helical" evidence="8">
    <location>
        <begin position="232"/>
        <end position="256"/>
    </location>
</feature>
<protein>
    <submittedName>
        <fullName evidence="9">AI-2E family transporter</fullName>
    </submittedName>
</protein>
<feature type="transmembrane region" description="Helical" evidence="8">
    <location>
        <begin position="299"/>
        <end position="326"/>
    </location>
</feature>
<evidence type="ECO:0000256" key="8">
    <source>
        <dbReference type="SAM" id="Phobius"/>
    </source>
</evidence>
<comment type="subcellular location">
    <subcellularLocation>
        <location evidence="1">Cell membrane</location>
        <topology evidence="1">Multi-pass membrane protein</topology>
    </subcellularLocation>
</comment>
<evidence type="ECO:0000256" key="3">
    <source>
        <dbReference type="ARBA" id="ARBA00022448"/>
    </source>
</evidence>
<proteinExistence type="inferred from homology"/>
<dbReference type="GO" id="GO:0005886">
    <property type="term" value="C:plasma membrane"/>
    <property type="evidence" value="ECO:0007669"/>
    <property type="project" value="UniProtKB-SubCell"/>
</dbReference>
<evidence type="ECO:0000256" key="7">
    <source>
        <dbReference type="ARBA" id="ARBA00023136"/>
    </source>
</evidence>
<dbReference type="RefSeq" id="WP_249315156.1">
    <property type="nucleotide sequence ID" value="NZ_JACRSR010000001.1"/>
</dbReference>
<evidence type="ECO:0000313" key="9">
    <source>
        <dbReference type="EMBL" id="MBC8531095.1"/>
    </source>
</evidence>
<feature type="transmembrane region" description="Helical" evidence="8">
    <location>
        <begin position="207"/>
        <end position="226"/>
    </location>
</feature>
<keyword evidence="6 8" id="KW-1133">Transmembrane helix</keyword>
<evidence type="ECO:0000256" key="4">
    <source>
        <dbReference type="ARBA" id="ARBA00022475"/>
    </source>
</evidence>
<accession>A0A926HPV5</accession>
<dbReference type="AlphaFoldDB" id="A0A926HPV5"/>
<evidence type="ECO:0000256" key="2">
    <source>
        <dbReference type="ARBA" id="ARBA00009773"/>
    </source>
</evidence>
<reference evidence="9" key="1">
    <citation type="submission" date="2020-08" db="EMBL/GenBank/DDBJ databases">
        <title>Genome public.</title>
        <authorList>
            <person name="Liu C."/>
            <person name="Sun Q."/>
        </authorList>
    </citation>
    <scope>NUCLEOTIDE SEQUENCE</scope>
    <source>
        <strain evidence="9">NSJ-53</strain>
    </source>
</reference>
<sequence>MKTKIKYWILVAFALAALLFLFFSAPGVTVPLIIGIIVAYLINPLVKFLEKHMKRGWALAIILVFLVILLALIVWLVVPAIISEMQEMIERVPEYLDILKNFVARLQEKVDAWDMNINIMQSLEDTLANLQGSLSGMVEHWTDALLAAMEKVIWIALVPVLAFYLLKDQEYFLGLLKKLIPIRYRPSVQRILASIHKSLMGYLRGQLIVCIIVGVTTSIGLAVFGIKYGLVLGLAMGVFNIIPYFGPFLGGAFITLAAATQGLTKMIIALAVAVGIQQLESTFITPKIVGNTVGIHPLFVILIVLLGGQFMGVAGMLLAVPIVLMARETVTTIYKERLIARFDEEKV</sequence>
<comment type="similarity">
    <text evidence="2">Belongs to the autoinducer-2 exporter (AI-2E) (TC 2.A.86) family.</text>
</comment>
<dbReference type="Pfam" id="PF01594">
    <property type="entry name" value="AI-2E_transport"/>
    <property type="match status" value="1"/>
</dbReference>
<feature type="transmembrane region" description="Helical" evidence="8">
    <location>
        <begin position="144"/>
        <end position="166"/>
    </location>
</feature>
<evidence type="ECO:0000256" key="1">
    <source>
        <dbReference type="ARBA" id="ARBA00004651"/>
    </source>
</evidence>
<evidence type="ECO:0000256" key="5">
    <source>
        <dbReference type="ARBA" id="ARBA00022692"/>
    </source>
</evidence>
<name>A0A926HPV5_9FIRM</name>
<dbReference type="PANTHER" id="PTHR21716">
    <property type="entry name" value="TRANSMEMBRANE PROTEIN"/>
    <property type="match status" value="1"/>
</dbReference>
<dbReference type="EMBL" id="JACRSR010000001">
    <property type="protein sequence ID" value="MBC8531095.1"/>
    <property type="molecule type" value="Genomic_DNA"/>
</dbReference>
<dbReference type="GO" id="GO:0055085">
    <property type="term" value="P:transmembrane transport"/>
    <property type="evidence" value="ECO:0007669"/>
    <property type="project" value="TreeGrafter"/>
</dbReference>
<comment type="caution">
    <text evidence="9">The sequence shown here is derived from an EMBL/GenBank/DDBJ whole genome shotgun (WGS) entry which is preliminary data.</text>
</comment>
<organism evidence="9 10">
    <name type="scientific">Gehongia tenuis</name>
    <dbReference type="NCBI Taxonomy" id="2763655"/>
    <lineage>
        <taxon>Bacteria</taxon>
        <taxon>Bacillati</taxon>
        <taxon>Bacillota</taxon>
        <taxon>Clostridia</taxon>
        <taxon>Christensenellales</taxon>
        <taxon>Christensenellaceae</taxon>
        <taxon>Gehongia</taxon>
    </lineage>
</organism>